<dbReference type="NCBIfam" id="TIGR01730">
    <property type="entry name" value="RND_mfp"/>
    <property type="match status" value="1"/>
</dbReference>
<dbReference type="PROSITE" id="PS51257">
    <property type="entry name" value="PROKAR_LIPOPROTEIN"/>
    <property type="match status" value="1"/>
</dbReference>
<keyword evidence="5" id="KW-1185">Reference proteome</keyword>
<dbReference type="Gene3D" id="2.40.30.170">
    <property type="match status" value="1"/>
</dbReference>
<feature type="domain" description="CusB-like beta-barrel" evidence="3">
    <location>
        <begin position="236"/>
        <end position="312"/>
    </location>
</feature>
<accession>A0A918QCE7</accession>
<gene>
    <name evidence="4" type="ORF">GCM10007049_38900</name>
</gene>
<dbReference type="GO" id="GO:0060003">
    <property type="term" value="P:copper ion export"/>
    <property type="evidence" value="ECO:0007669"/>
    <property type="project" value="TreeGrafter"/>
</dbReference>
<dbReference type="Proteomes" id="UP000619457">
    <property type="component" value="Unassembled WGS sequence"/>
</dbReference>
<proteinExistence type="inferred from homology"/>
<dbReference type="PANTHER" id="PTHR30097">
    <property type="entry name" value="CATION EFFLUX SYSTEM PROTEIN CUSB"/>
    <property type="match status" value="1"/>
</dbReference>
<evidence type="ECO:0000259" key="3">
    <source>
        <dbReference type="Pfam" id="PF25954"/>
    </source>
</evidence>
<evidence type="ECO:0000313" key="4">
    <source>
        <dbReference type="EMBL" id="GGZ41900.1"/>
    </source>
</evidence>
<dbReference type="Gene3D" id="2.40.50.100">
    <property type="match status" value="1"/>
</dbReference>
<reference evidence="4" key="1">
    <citation type="journal article" date="2014" name="Int. J. Syst. Evol. Microbiol.">
        <title>Complete genome sequence of Corynebacterium casei LMG S-19264T (=DSM 44701T), isolated from a smear-ripened cheese.</title>
        <authorList>
            <consortium name="US DOE Joint Genome Institute (JGI-PGF)"/>
            <person name="Walter F."/>
            <person name="Albersmeier A."/>
            <person name="Kalinowski J."/>
            <person name="Ruckert C."/>
        </authorList>
    </citation>
    <scope>NUCLEOTIDE SEQUENCE</scope>
    <source>
        <strain evidence="4">KCTC 12368</strain>
    </source>
</reference>
<dbReference type="GO" id="GO:0030313">
    <property type="term" value="C:cell envelope"/>
    <property type="evidence" value="ECO:0007669"/>
    <property type="project" value="TreeGrafter"/>
</dbReference>
<dbReference type="InterPro" id="IPR051909">
    <property type="entry name" value="MFP_Cation_Efflux"/>
</dbReference>
<dbReference type="EMBL" id="BMWX01000012">
    <property type="protein sequence ID" value="GGZ41900.1"/>
    <property type="molecule type" value="Genomic_DNA"/>
</dbReference>
<comment type="similarity">
    <text evidence="1">Belongs to the membrane fusion protein (MFP) (TC 8.A.1) family.</text>
</comment>
<evidence type="ECO:0000256" key="2">
    <source>
        <dbReference type="ARBA" id="ARBA00022448"/>
    </source>
</evidence>
<dbReference type="Pfam" id="PF25954">
    <property type="entry name" value="Beta-barrel_RND_2"/>
    <property type="match status" value="1"/>
</dbReference>
<dbReference type="GO" id="GO:0022857">
    <property type="term" value="F:transmembrane transporter activity"/>
    <property type="evidence" value="ECO:0007669"/>
    <property type="project" value="InterPro"/>
</dbReference>
<keyword evidence="2" id="KW-0813">Transport</keyword>
<dbReference type="InterPro" id="IPR058792">
    <property type="entry name" value="Beta-barrel_RND_2"/>
</dbReference>
<dbReference type="InterPro" id="IPR006143">
    <property type="entry name" value="RND_pump_MFP"/>
</dbReference>
<organism evidence="4 5">
    <name type="scientific">Echinicola pacifica</name>
    <dbReference type="NCBI Taxonomy" id="346377"/>
    <lineage>
        <taxon>Bacteria</taxon>
        <taxon>Pseudomonadati</taxon>
        <taxon>Bacteroidota</taxon>
        <taxon>Cytophagia</taxon>
        <taxon>Cytophagales</taxon>
        <taxon>Cyclobacteriaceae</taxon>
        <taxon>Echinicola</taxon>
    </lineage>
</organism>
<name>A0A918QCE7_9BACT</name>
<dbReference type="RefSeq" id="WP_018473815.1">
    <property type="nucleotide sequence ID" value="NZ_BMWX01000012.1"/>
</dbReference>
<dbReference type="GO" id="GO:0016020">
    <property type="term" value="C:membrane"/>
    <property type="evidence" value="ECO:0007669"/>
    <property type="project" value="InterPro"/>
</dbReference>
<reference evidence="4" key="2">
    <citation type="submission" date="2020-09" db="EMBL/GenBank/DDBJ databases">
        <authorList>
            <person name="Sun Q."/>
            <person name="Kim S."/>
        </authorList>
    </citation>
    <scope>NUCLEOTIDE SEQUENCE</scope>
    <source>
        <strain evidence="4">KCTC 12368</strain>
    </source>
</reference>
<dbReference type="SUPFAM" id="SSF111369">
    <property type="entry name" value="HlyD-like secretion proteins"/>
    <property type="match status" value="1"/>
</dbReference>
<dbReference type="PANTHER" id="PTHR30097:SF4">
    <property type="entry name" value="SLR6042 PROTEIN"/>
    <property type="match status" value="1"/>
</dbReference>
<evidence type="ECO:0000256" key="1">
    <source>
        <dbReference type="ARBA" id="ARBA00009477"/>
    </source>
</evidence>
<protein>
    <submittedName>
        <fullName evidence="4">Hemolysin D</fullName>
    </submittedName>
</protein>
<dbReference type="AlphaFoldDB" id="A0A918QCE7"/>
<dbReference type="GO" id="GO:0015679">
    <property type="term" value="P:plasma membrane copper ion transport"/>
    <property type="evidence" value="ECO:0007669"/>
    <property type="project" value="TreeGrafter"/>
</dbReference>
<comment type="caution">
    <text evidence="4">The sequence shown here is derived from an EMBL/GenBank/DDBJ whole genome shotgun (WGS) entry which is preliminary data.</text>
</comment>
<sequence>MQKIIAISLIRIALFGSPLLMLSCNEGKGEGNKIVETSEPESHLISLTAEQMKANDFHTGSLTEKEFHQSIKANGMLDVPPENRMAISAYFGGYIKELKLLPGQKVQKGQDLLQLENPEFIQIQLEFLEAKGELRYLESDYKRQGELYKTNVASEKKFLKSEADYKVMKARYEALSKKLLLMGILPDQLEDESITSTLSLKAPMSGYITEISAEKGMYLSPSDIAMSLVNTNHLHLELNIFEKDAWKVKVGQEVVFYLQDNPSQSYLGKVHLVGKSVSEADRIVRVHVHIEEEETMANLVPGMYAEASVRTEAVPGMALPETAVVKIGDDYKVLLQTNTADGKRSFAPKMVKAGNREEGMVQIVNAGDFAKGSVFLTKGAFNLITE</sequence>
<evidence type="ECO:0000313" key="5">
    <source>
        <dbReference type="Proteomes" id="UP000619457"/>
    </source>
</evidence>